<proteinExistence type="predicted"/>
<dbReference type="Gene3D" id="3.30.2350.10">
    <property type="entry name" value="Pseudouridine synthase"/>
    <property type="match status" value="1"/>
</dbReference>
<dbReference type="GO" id="GO:0140098">
    <property type="term" value="F:catalytic activity, acting on RNA"/>
    <property type="evidence" value="ECO:0007669"/>
    <property type="project" value="UniProtKB-ARBA"/>
</dbReference>
<dbReference type="SUPFAM" id="SSF55120">
    <property type="entry name" value="Pseudouridine synthase"/>
    <property type="match status" value="1"/>
</dbReference>
<dbReference type="InterPro" id="IPR006224">
    <property type="entry name" value="PsdUridine_synth_RluA-like_CS"/>
</dbReference>
<comment type="catalytic activity">
    <reaction evidence="1">
        <text>a uridine in RNA = a pseudouridine in RNA</text>
        <dbReference type="Rhea" id="RHEA:48348"/>
        <dbReference type="Rhea" id="RHEA-COMP:12068"/>
        <dbReference type="Rhea" id="RHEA-COMP:12069"/>
        <dbReference type="ChEBI" id="CHEBI:65314"/>
        <dbReference type="ChEBI" id="CHEBI:65315"/>
    </reaction>
</comment>
<dbReference type="EMBL" id="CP004353">
    <property type="protein sequence ID" value="AHI22438.1"/>
    <property type="molecule type" value="Genomic_DNA"/>
</dbReference>
<dbReference type="HOGENOM" id="CLU_016902_0_0_11"/>
<evidence type="ECO:0000256" key="3">
    <source>
        <dbReference type="ARBA" id="ARBA00033164"/>
    </source>
</evidence>
<dbReference type="PATRIC" id="fig|1224164.3.peg.1046"/>
<dbReference type="InterPro" id="IPR020103">
    <property type="entry name" value="PsdUridine_synth_cat_dom_sf"/>
</dbReference>
<evidence type="ECO:0000256" key="1">
    <source>
        <dbReference type="ARBA" id="ARBA00000073"/>
    </source>
</evidence>
<dbReference type="PANTHER" id="PTHR21600">
    <property type="entry name" value="MITOCHONDRIAL RNA PSEUDOURIDINE SYNTHASE"/>
    <property type="match status" value="1"/>
</dbReference>
<dbReference type="AlphaFoldDB" id="W5Y7H5"/>
<dbReference type="InterPro" id="IPR050188">
    <property type="entry name" value="RluA_PseudoU_synthase"/>
</dbReference>
<evidence type="ECO:0000313" key="6">
    <source>
        <dbReference type="Proteomes" id="UP000019222"/>
    </source>
</evidence>
<gene>
    <name evidence="5" type="ORF">B843_05245</name>
</gene>
<dbReference type="Proteomes" id="UP000019222">
    <property type="component" value="Chromosome"/>
</dbReference>
<accession>W5Y7H5</accession>
<dbReference type="eggNOG" id="COG0564">
    <property type="taxonomic scope" value="Bacteria"/>
</dbReference>
<dbReference type="Pfam" id="PF00849">
    <property type="entry name" value="PseudoU_synth_2"/>
    <property type="match status" value="1"/>
</dbReference>
<dbReference type="GO" id="GO:0003723">
    <property type="term" value="F:RNA binding"/>
    <property type="evidence" value="ECO:0007669"/>
    <property type="project" value="InterPro"/>
</dbReference>
<evidence type="ECO:0000259" key="4">
    <source>
        <dbReference type="Pfam" id="PF00849"/>
    </source>
</evidence>
<dbReference type="KEGG" id="cvt:B843_05245"/>
<dbReference type="STRING" id="1224164.B843_05245"/>
<dbReference type="InterPro" id="IPR006145">
    <property type="entry name" value="PsdUridine_synth_RsuA/RluA"/>
</dbReference>
<name>W5Y7H5_9CORY</name>
<sequence length="271" mass="30154">MGSKPPAREGISWRKRVLDGVVPEGTFVAASAGDSPFAEGTALPPGTRLGRPTPVWEWPGVPDEPAIPFDYRVVARTGHLIVVDKPHFLPVTGNGRIVKETVQTRLRVREDNPHIAPLHRLDRLTAGLVVCSANPATRAAYQRLFQEHRITKTYRARLAREPSMLTEEWTELRLGMRKAGRQVIVDKHATPTLTRARRVGEREVELQPVTGHTHQLRVAMNHLGAPIAGDDLYPQATPLHLYDFSAPLSLCAERIEFEDPITGFPARFSRG</sequence>
<dbReference type="GO" id="GO:0009982">
    <property type="term" value="F:pseudouridine synthase activity"/>
    <property type="evidence" value="ECO:0007669"/>
    <property type="project" value="InterPro"/>
</dbReference>
<evidence type="ECO:0000256" key="2">
    <source>
        <dbReference type="ARBA" id="ARBA00031870"/>
    </source>
</evidence>
<keyword evidence="6" id="KW-1185">Reference proteome</keyword>
<reference evidence="5 6" key="1">
    <citation type="submission" date="2013-02" db="EMBL/GenBank/DDBJ databases">
        <title>The complete genome sequence of Corynebacterium vitaeruminis DSM 20294.</title>
        <authorList>
            <person name="Ruckert C."/>
            <person name="Albersmeier A."/>
            <person name="Kalinowski J."/>
        </authorList>
    </citation>
    <scope>NUCLEOTIDE SEQUENCE [LARGE SCALE GENOMIC DNA]</scope>
    <source>
        <strain evidence="6">ATCC 10234</strain>
    </source>
</reference>
<protein>
    <recommendedName>
        <fullName evidence="2">RNA pseudouridylate synthase</fullName>
    </recommendedName>
    <alternativeName>
        <fullName evidence="3">RNA-uridine isomerase</fullName>
    </alternativeName>
</protein>
<dbReference type="GO" id="GO:0000455">
    <property type="term" value="P:enzyme-directed rRNA pseudouridine synthesis"/>
    <property type="evidence" value="ECO:0007669"/>
    <property type="project" value="TreeGrafter"/>
</dbReference>
<feature type="domain" description="Pseudouridine synthase RsuA/RluA-like" evidence="4">
    <location>
        <begin position="79"/>
        <end position="222"/>
    </location>
</feature>
<dbReference type="PANTHER" id="PTHR21600:SF84">
    <property type="entry name" value="PSEUDOURIDINE SYNTHASE RSUA_RLUA-LIKE DOMAIN-CONTAINING PROTEIN"/>
    <property type="match status" value="1"/>
</dbReference>
<organism evidence="5 6">
    <name type="scientific">Corynebacterium vitaeruminis DSM 20294</name>
    <dbReference type="NCBI Taxonomy" id="1224164"/>
    <lineage>
        <taxon>Bacteria</taxon>
        <taxon>Bacillati</taxon>
        <taxon>Actinomycetota</taxon>
        <taxon>Actinomycetes</taxon>
        <taxon>Mycobacteriales</taxon>
        <taxon>Corynebacteriaceae</taxon>
        <taxon>Corynebacterium</taxon>
    </lineage>
</organism>
<evidence type="ECO:0000313" key="5">
    <source>
        <dbReference type="EMBL" id="AHI22438.1"/>
    </source>
</evidence>
<dbReference type="PROSITE" id="PS01129">
    <property type="entry name" value="PSI_RLU"/>
    <property type="match status" value="1"/>
</dbReference>